<dbReference type="EMBL" id="JACHYB010000001">
    <property type="protein sequence ID" value="MBB3187014.1"/>
    <property type="molecule type" value="Genomic_DNA"/>
</dbReference>
<name>A0A7W5DR54_9PORP</name>
<dbReference type="PANTHER" id="PTHR36453:SF1">
    <property type="entry name" value="RIGHT HANDED BETA HELIX DOMAIN-CONTAINING PROTEIN"/>
    <property type="match status" value="1"/>
</dbReference>
<dbReference type="SMART" id="SM00710">
    <property type="entry name" value="PbH1"/>
    <property type="match status" value="4"/>
</dbReference>
<keyword evidence="1" id="KW-0472">Membrane</keyword>
<proteinExistence type="predicted"/>
<evidence type="ECO:0000256" key="1">
    <source>
        <dbReference type="SAM" id="Phobius"/>
    </source>
</evidence>
<feature type="transmembrane region" description="Helical" evidence="1">
    <location>
        <begin position="25"/>
        <end position="45"/>
    </location>
</feature>
<keyword evidence="1" id="KW-1133">Transmembrane helix</keyword>
<gene>
    <name evidence="3" type="ORF">FHX64_001177</name>
</gene>
<reference evidence="3 4" key="1">
    <citation type="submission" date="2020-08" db="EMBL/GenBank/DDBJ databases">
        <title>Genomic Encyclopedia of Type Strains, Phase IV (KMG-IV): sequencing the most valuable type-strain genomes for metagenomic binning, comparative biology and taxonomic classification.</title>
        <authorList>
            <person name="Goeker M."/>
        </authorList>
    </citation>
    <scope>NUCLEOTIDE SEQUENCE [LARGE SCALE GENOMIC DNA]</scope>
    <source>
        <strain evidence="3 4">DSM 27471</strain>
    </source>
</reference>
<evidence type="ECO:0000313" key="4">
    <source>
        <dbReference type="Proteomes" id="UP000544222"/>
    </source>
</evidence>
<keyword evidence="1" id="KW-0812">Transmembrane</keyword>
<organism evidence="3 4">
    <name type="scientific">Microbacter margulisiae</name>
    <dbReference type="NCBI Taxonomy" id="1350067"/>
    <lineage>
        <taxon>Bacteria</taxon>
        <taxon>Pseudomonadati</taxon>
        <taxon>Bacteroidota</taxon>
        <taxon>Bacteroidia</taxon>
        <taxon>Bacteroidales</taxon>
        <taxon>Porphyromonadaceae</taxon>
        <taxon>Microbacter</taxon>
    </lineage>
</organism>
<comment type="caution">
    <text evidence="3">The sequence shown here is derived from an EMBL/GenBank/DDBJ whole genome shotgun (WGS) entry which is preliminary data.</text>
</comment>
<sequence>MDALFVKIRVVFTGIFNDMKREPKIYLLLCLLSISATLLGINIYISPTGNDNSGGSIQAPYATLYRALWQARELRRLHKVSVKDTVHIILKGGTYPLYEPLVIRPEDNGTKTSPTIIENAHNEQPIISGGIAITGWEKSGNFQVASVPEFNGNKVNFRQLWINGRKAVRARNVSDFNKMDRILGFNKQTRTLWIPASSVRGLTNIPHTELDLLQMWEVANLRIKSIRFHGDSAGVTFHNPESQIEFEHPWPHPMIQKGNNSPFYLTNNIAFLDQPGEWYYDQDQSKIYYLPRKGEDMNNVKAVIPVLQTLIEIKGTPDHPVQYIQFKGIGFEYAGWTRPSEKGHVPLQAGMDILEGYSLKPPGALGNKNKGLENQAWIKRQPASVSLTDTRNITIKQCKFEHLGACGLDIISGSKFTTVKGCLFRDIAGNGMQIGSFDDNGSIETHMPYHPADKRTVCSDQRIMDNYITNVSNEDWGCVGIAAGFVKNIYIEHNEINDVSYTGISLGWGWTKSPNCMRNNHVIANYVHHYAKHMYDVAGIYTLSAQPKTIIEDNVVDSIYTPSYAHDPNHWFYLYTDEGSSYITIKNNWTPAERFLKNANGPGNVWKNNGPTVSDSIKEHAGLEKKYRFLQKEF</sequence>
<dbReference type="InterPro" id="IPR006626">
    <property type="entry name" value="PbH1"/>
</dbReference>
<dbReference type="AlphaFoldDB" id="A0A7W5DR54"/>
<dbReference type="InterPro" id="IPR011050">
    <property type="entry name" value="Pectin_lyase_fold/virulence"/>
</dbReference>
<dbReference type="InterPro" id="IPR012334">
    <property type="entry name" value="Pectin_lyas_fold"/>
</dbReference>
<dbReference type="Proteomes" id="UP000544222">
    <property type="component" value="Unassembled WGS sequence"/>
</dbReference>
<dbReference type="Pfam" id="PF21231">
    <property type="entry name" value="GH141_M"/>
    <property type="match status" value="1"/>
</dbReference>
<dbReference type="InterPro" id="IPR048482">
    <property type="entry name" value="GH141_ins"/>
</dbReference>
<evidence type="ECO:0000313" key="3">
    <source>
        <dbReference type="EMBL" id="MBB3187014.1"/>
    </source>
</evidence>
<feature type="domain" description="GH141-like insertion" evidence="2">
    <location>
        <begin position="140"/>
        <end position="292"/>
    </location>
</feature>
<dbReference type="Gene3D" id="2.160.20.10">
    <property type="entry name" value="Single-stranded right-handed beta-helix, Pectin lyase-like"/>
    <property type="match status" value="2"/>
</dbReference>
<evidence type="ECO:0000259" key="2">
    <source>
        <dbReference type="Pfam" id="PF21231"/>
    </source>
</evidence>
<keyword evidence="4" id="KW-1185">Reference proteome</keyword>
<dbReference type="SUPFAM" id="SSF51126">
    <property type="entry name" value="Pectin lyase-like"/>
    <property type="match status" value="2"/>
</dbReference>
<accession>A0A7W5DR54</accession>
<protein>
    <recommendedName>
        <fullName evidence="2">GH141-like insertion domain-containing protein</fullName>
    </recommendedName>
</protein>
<dbReference type="PANTHER" id="PTHR36453">
    <property type="entry name" value="SECRETED PROTEIN-RELATED"/>
    <property type="match status" value="1"/>
</dbReference>